<sequence>MITTDRNPRPRDLQGSRPAAVLLRTSARRVQSHLPFQFPLASPKMAIRNPDIKYTKLFINNEFVDGKNGKTFPVINPSTEETICQIAQGEEADIDAAVKAAQAAFKRTAPWRTMDASQRGLLMHKLCDLIERDMKYLASLDTLDNGKPFTEAMCDLEYSVKTIRYYAGWCDKIHGDTVPCDGEFLCMTRKEPVGVVGQIIPWNYPVMMIAWKWGPALAAGCTIVLKPAELTPISSLYLGALVKEAGFPPGVINIVPGFGASAGHAVAHHPDIDKVAFTGSTLIGRRILEAAGQSNLKRVTMELGGKSPVIVCEDCGDLDEAADLCHSAMFGNHGQNCCAGSRTFVHESIYDEFVKRAVKLALKRPVGDPFNKETLQGPQVSQQQMERILGYIEKGKAEGAKLECGGARLGNKGYFVQPTVFSNVTDNMTIAREEIFGPVQVILKFKTLDEAIERSNDTNYGLASGIVTRDINKALTYAQSVRAGSVWVNCYDLCLPQTPFGGYKQSGHGRELGEDGLAEYLEIKTILIKVPTKVS</sequence>
<dbReference type="FunFam" id="3.40.605.10:FF:000026">
    <property type="entry name" value="Aldehyde dehydrogenase, putative"/>
    <property type="match status" value="1"/>
</dbReference>
<dbReference type="OrthoDB" id="310895at2759"/>
<proteinExistence type="inferred from homology"/>
<dbReference type="GO" id="GO:0016620">
    <property type="term" value="F:oxidoreductase activity, acting on the aldehyde or oxo group of donors, NAD or NADP as acceptor"/>
    <property type="evidence" value="ECO:0007669"/>
    <property type="project" value="InterPro"/>
</dbReference>
<dbReference type="PROSITE" id="PS00070">
    <property type="entry name" value="ALDEHYDE_DEHYDR_CYS"/>
    <property type="match status" value="1"/>
</dbReference>
<dbReference type="PROSITE" id="PS00687">
    <property type="entry name" value="ALDEHYDE_DEHYDR_GLU"/>
    <property type="match status" value="1"/>
</dbReference>
<evidence type="ECO:0000313" key="6">
    <source>
        <dbReference type="EMBL" id="ROT63341.1"/>
    </source>
</evidence>
<gene>
    <name evidence="6" type="ORF">C7M84_018792</name>
</gene>
<dbReference type="FunFam" id="3.40.605.10:FF:000050">
    <property type="entry name" value="Aldehyde dehydrogenase, mitochondrial"/>
    <property type="match status" value="1"/>
</dbReference>
<reference evidence="6 7" key="1">
    <citation type="submission" date="2018-04" db="EMBL/GenBank/DDBJ databases">
        <authorList>
            <person name="Zhang X."/>
            <person name="Yuan J."/>
            <person name="Li F."/>
            <person name="Xiang J."/>
        </authorList>
    </citation>
    <scope>NUCLEOTIDE SEQUENCE [LARGE SCALE GENOMIC DNA]</scope>
    <source>
        <tissue evidence="6">Muscle</tissue>
    </source>
</reference>
<evidence type="ECO:0000259" key="5">
    <source>
        <dbReference type="Pfam" id="PF00171"/>
    </source>
</evidence>
<dbReference type="InterPro" id="IPR016161">
    <property type="entry name" value="Ald_DH/histidinol_DH"/>
</dbReference>
<keyword evidence="2 4" id="KW-0560">Oxidoreductase</keyword>
<dbReference type="FunFam" id="3.40.309.10:FF:000001">
    <property type="entry name" value="Mitochondrial aldehyde dehydrogenase 2"/>
    <property type="match status" value="1"/>
</dbReference>
<evidence type="ECO:0000256" key="1">
    <source>
        <dbReference type="ARBA" id="ARBA00009986"/>
    </source>
</evidence>
<dbReference type="Pfam" id="PF00171">
    <property type="entry name" value="Aldedh"/>
    <property type="match status" value="1"/>
</dbReference>
<reference evidence="6 7" key="2">
    <citation type="submission" date="2019-01" db="EMBL/GenBank/DDBJ databases">
        <title>The decoding of complex shrimp genome reveals the adaptation for benthos swimmer, frequently molting mechanism and breeding impact on genome.</title>
        <authorList>
            <person name="Sun Y."/>
            <person name="Gao Y."/>
            <person name="Yu Y."/>
        </authorList>
    </citation>
    <scope>NUCLEOTIDE SEQUENCE [LARGE SCALE GENOMIC DNA]</scope>
    <source>
        <tissue evidence="6">Muscle</tissue>
    </source>
</reference>
<dbReference type="SUPFAM" id="SSF53720">
    <property type="entry name" value="ALDH-like"/>
    <property type="match status" value="1"/>
</dbReference>
<dbReference type="EMBL" id="QCYY01003449">
    <property type="protein sequence ID" value="ROT63341.1"/>
    <property type="molecule type" value="Genomic_DNA"/>
</dbReference>
<dbReference type="InterPro" id="IPR015590">
    <property type="entry name" value="Aldehyde_DH_dom"/>
</dbReference>
<dbReference type="STRING" id="6689.A0A423SGM7"/>
<organism evidence="6 7">
    <name type="scientific">Penaeus vannamei</name>
    <name type="common">Whiteleg shrimp</name>
    <name type="synonym">Litopenaeus vannamei</name>
    <dbReference type="NCBI Taxonomy" id="6689"/>
    <lineage>
        <taxon>Eukaryota</taxon>
        <taxon>Metazoa</taxon>
        <taxon>Ecdysozoa</taxon>
        <taxon>Arthropoda</taxon>
        <taxon>Crustacea</taxon>
        <taxon>Multicrustacea</taxon>
        <taxon>Malacostraca</taxon>
        <taxon>Eumalacostraca</taxon>
        <taxon>Eucarida</taxon>
        <taxon>Decapoda</taxon>
        <taxon>Dendrobranchiata</taxon>
        <taxon>Penaeoidea</taxon>
        <taxon>Penaeidae</taxon>
        <taxon>Penaeus</taxon>
    </lineage>
</organism>
<feature type="domain" description="Aldehyde dehydrogenase" evidence="5">
    <location>
        <begin position="63"/>
        <end position="526"/>
    </location>
</feature>
<keyword evidence="7" id="KW-1185">Reference proteome</keyword>
<comment type="caution">
    <text evidence="6">The sequence shown here is derived from an EMBL/GenBank/DDBJ whole genome shotgun (WGS) entry which is preliminary data.</text>
</comment>
<accession>A0A423SGM7</accession>
<name>A0A423SGM7_PENVA</name>
<dbReference type="Gene3D" id="3.40.309.10">
    <property type="entry name" value="Aldehyde Dehydrogenase, Chain A, domain 2"/>
    <property type="match status" value="1"/>
</dbReference>
<evidence type="ECO:0000256" key="2">
    <source>
        <dbReference type="ARBA" id="ARBA00023002"/>
    </source>
</evidence>
<dbReference type="InterPro" id="IPR016163">
    <property type="entry name" value="Ald_DH_C"/>
</dbReference>
<evidence type="ECO:0000256" key="4">
    <source>
        <dbReference type="RuleBase" id="RU003345"/>
    </source>
</evidence>
<dbReference type="AlphaFoldDB" id="A0A423SGM7"/>
<dbReference type="Proteomes" id="UP000283509">
    <property type="component" value="Unassembled WGS sequence"/>
</dbReference>
<evidence type="ECO:0000313" key="7">
    <source>
        <dbReference type="Proteomes" id="UP000283509"/>
    </source>
</evidence>
<dbReference type="InterPro" id="IPR029510">
    <property type="entry name" value="Ald_DH_CS_GLU"/>
</dbReference>
<dbReference type="PANTHER" id="PTHR11699">
    <property type="entry name" value="ALDEHYDE DEHYDROGENASE-RELATED"/>
    <property type="match status" value="1"/>
</dbReference>
<dbReference type="InterPro" id="IPR016162">
    <property type="entry name" value="Ald_DH_N"/>
</dbReference>
<comment type="similarity">
    <text evidence="1 4">Belongs to the aldehyde dehydrogenase family.</text>
</comment>
<feature type="active site" evidence="3">
    <location>
        <position position="302"/>
    </location>
</feature>
<dbReference type="InterPro" id="IPR016160">
    <property type="entry name" value="Ald_DH_CS_CYS"/>
</dbReference>
<protein>
    <submittedName>
        <fullName evidence="6">Retinal dehydrogenase 1</fullName>
    </submittedName>
</protein>
<evidence type="ECO:0000256" key="3">
    <source>
        <dbReference type="PROSITE-ProRule" id="PRU10007"/>
    </source>
</evidence>
<dbReference type="Gene3D" id="3.40.605.10">
    <property type="entry name" value="Aldehyde Dehydrogenase, Chain A, domain 1"/>
    <property type="match status" value="1"/>
</dbReference>